<sequence length="1074" mass="118566">MAESPSSQPEKSLQAQGNTSPETCPCRKRLPHDAYTIGWVCALPKEQTAARAMLDEEHEPLPTPRNDHNSYTLGSICGHNVVIACLPNMGTNPAATVATSMINTFQSIRFGLMVGIGGGVPSKVNLGDVVVSRPVADYHGVVQWDMGKLERDGRFVHTGSLNRPPNALLNASIQLECNHEMSGSKINKYLGDVERKFPRLAPKYTRCECFEDPLFVSKTVRQTPREENGQLSERAEGARTQREVRVHYGLIASGNKVIKDAQFRDSLDEKFNGHLLCVEMEAAGLMNDFPCIVIRGICDYANSGKEKSWQEYAAAVAAAYAKELLGCVQPSVVDAEDSAKDILEEVNKQIDSVQRMTVAMKATTDSIKSDLRSDKIRGWLDPPDPSTNANHARTLHHKGTGAWLLESPVFQSWYSGSRRHLWLHGLAGCGKTVLSVTVLDHLAKGNDGVTLSFFFDFSDTSKQTLDGMLRSLACQLYQGGFGSEIHLDALFQAHRNGSDQPTTKALLITVFKMLLVQKKVSIVLDALDESKERDNVLQWIEDVISRPELAHVQMLYTSRPESEFLRLIPPLIGEQNCIPLNKQAINSDIQSWVTAQLSQRRDFTEKPLSQDLLEEIRKKVSDRADGMFRWAFCQLDSLARCRHEAAMEEALASLPLNLYETYRRMIESIPTELKNDAIRLLQFLVYSKRPLKLAEAKEVIATRVEDGVGGFNVKRRLFYENDVLVFCSGLATVVHATDKELHLAHFSVKEYLLGDDHFKIETASISITRTCLTYLMDINGSHEEIKQDFPMARYAAELWTAHVGLAQASEDIVRVTVRFLETEATFQRWARLYQVDRGWIANPGPPRGSRLYYACFIGLASPARDLIGKGADVNARGGEYGNALQAASLEGHQEIVKLLLDKGADINAQGGFYGNALQAASLEGHQEIVRLLLDKGADVDAQGGRYGNALYAASERGHKEIVRLLLDMGADVNARGGEYGNALQAASLRGHQEIVKLLLDMGVDVNAQGGLYGNALQAASLRGHQEIVKLLLDMGVDVNAQGGEYANALQAASEKGHKEIFILLQGRGAIKSSP</sequence>
<dbReference type="Gene3D" id="3.40.50.300">
    <property type="entry name" value="P-loop containing nucleotide triphosphate hydrolases"/>
    <property type="match status" value="1"/>
</dbReference>
<dbReference type="PANTHER" id="PTHR46082:SF11">
    <property type="entry name" value="AAA+ ATPASE DOMAIN-CONTAINING PROTEIN-RELATED"/>
    <property type="match status" value="1"/>
</dbReference>
<name>A0A9W4N4S0_9EURO</name>
<dbReference type="AlphaFoldDB" id="A0A9W4N4S0"/>
<dbReference type="PANTHER" id="PTHR46082">
    <property type="entry name" value="ATP/GTP-BINDING PROTEIN-RELATED"/>
    <property type="match status" value="1"/>
</dbReference>
<dbReference type="PROSITE" id="PS50088">
    <property type="entry name" value="ANK_REPEAT"/>
    <property type="match status" value="5"/>
</dbReference>
<evidence type="ECO:0000256" key="3">
    <source>
        <dbReference type="SAM" id="MobiDB-lite"/>
    </source>
</evidence>
<dbReference type="Pfam" id="PF24883">
    <property type="entry name" value="NPHP3_N"/>
    <property type="match status" value="1"/>
</dbReference>
<feature type="repeat" description="ANK" evidence="2">
    <location>
        <begin position="978"/>
        <end position="1010"/>
    </location>
</feature>
<evidence type="ECO:0000313" key="6">
    <source>
        <dbReference type="Proteomes" id="UP001152592"/>
    </source>
</evidence>
<dbReference type="GO" id="GO:0009116">
    <property type="term" value="P:nucleoside metabolic process"/>
    <property type="evidence" value="ECO:0007669"/>
    <property type="project" value="InterPro"/>
</dbReference>
<dbReference type="InterPro" id="IPR007111">
    <property type="entry name" value="NACHT_NTPase"/>
</dbReference>
<keyword evidence="1" id="KW-0677">Repeat</keyword>
<accession>A0A9W4N4S0</accession>
<feature type="repeat" description="ANK" evidence="2">
    <location>
        <begin position="915"/>
        <end position="944"/>
    </location>
</feature>
<dbReference type="InterPro" id="IPR056884">
    <property type="entry name" value="NPHP3-like_N"/>
</dbReference>
<dbReference type="Pfam" id="PF01048">
    <property type="entry name" value="PNP_UDP_1"/>
    <property type="match status" value="1"/>
</dbReference>
<evidence type="ECO:0000256" key="1">
    <source>
        <dbReference type="ARBA" id="ARBA00022737"/>
    </source>
</evidence>
<dbReference type="GO" id="GO:0003824">
    <property type="term" value="F:catalytic activity"/>
    <property type="evidence" value="ECO:0007669"/>
    <property type="project" value="InterPro"/>
</dbReference>
<dbReference type="SUPFAM" id="SSF53167">
    <property type="entry name" value="Purine and uridine phosphorylases"/>
    <property type="match status" value="1"/>
</dbReference>
<dbReference type="Proteomes" id="UP001152592">
    <property type="component" value="Unassembled WGS sequence"/>
</dbReference>
<evidence type="ECO:0000259" key="4">
    <source>
        <dbReference type="PROSITE" id="PS50837"/>
    </source>
</evidence>
<dbReference type="InterPro" id="IPR053137">
    <property type="entry name" value="NLR-like"/>
</dbReference>
<evidence type="ECO:0000256" key="2">
    <source>
        <dbReference type="PROSITE-ProRule" id="PRU00023"/>
    </source>
</evidence>
<feature type="repeat" description="ANK" evidence="2">
    <location>
        <begin position="1014"/>
        <end position="1043"/>
    </location>
</feature>
<dbReference type="PROSITE" id="PS50837">
    <property type="entry name" value="NACHT"/>
    <property type="match status" value="1"/>
</dbReference>
<proteinExistence type="predicted"/>
<feature type="repeat" description="ANK" evidence="2">
    <location>
        <begin position="945"/>
        <end position="977"/>
    </location>
</feature>
<dbReference type="InterPro" id="IPR027417">
    <property type="entry name" value="P-loop_NTPase"/>
</dbReference>
<feature type="domain" description="NACHT" evidence="4">
    <location>
        <begin position="419"/>
        <end position="562"/>
    </location>
</feature>
<comment type="caution">
    <text evidence="5">The sequence shown here is derived from an EMBL/GenBank/DDBJ whole genome shotgun (WGS) entry which is preliminary data.</text>
</comment>
<dbReference type="Pfam" id="PF12796">
    <property type="entry name" value="Ank_2"/>
    <property type="match status" value="2"/>
</dbReference>
<dbReference type="Gene3D" id="1.25.40.20">
    <property type="entry name" value="Ankyrin repeat-containing domain"/>
    <property type="match status" value="1"/>
</dbReference>
<organism evidence="5 6">
    <name type="scientific">Penicillium salamii</name>
    <dbReference type="NCBI Taxonomy" id="1612424"/>
    <lineage>
        <taxon>Eukaryota</taxon>
        <taxon>Fungi</taxon>
        <taxon>Dikarya</taxon>
        <taxon>Ascomycota</taxon>
        <taxon>Pezizomycotina</taxon>
        <taxon>Eurotiomycetes</taxon>
        <taxon>Eurotiomycetidae</taxon>
        <taxon>Eurotiales</taxon>
        <taxon>Aspergillaceae</taxon>
        <taxon>Penicillium</taxon>
    </lineage>
</organism>
<dbReference type="InterPro" id="IPR002110">
    <property type="entry name" value="Ankyrin_rpt"/>
</dbReference>
<gene>
    <name evidence="5" type="ORF">PSALAMII_LOCUS991</name>
</gene>
<dbReference type="EMBL" id="CAJVPD010000043">
    <property type="protein sequence ID" value="CAG8263195.1"/>
    <property type="molecule type" value="Genomic_DNA"/>
</dbReference>
<dbReference type="Pfam" id="PF13637">
    <property type="entry name" value="Ank_4"/>
    <property type="match status" value="1"/>
</dbReference>
<reference evidence="5" key="1">
    <citation type="submission" date="2021-07" db="EMBL/GenBank/DDBJ databases">
        <authorList>
            <person name="Branca A.L. A."/>
        </authorList>
    </citation>
    <scope>NUCLEOTIDE SEQUENCE</scope>
</reference>
<dbReference type="PROSITE" id="PS50297">
    <property type="entry name" value="ANK_REP_REGION"/>
    <property type="match status" value="5"/>
</dbReference>
<feature type="region of interest" description="Disordered" evidence="3">
    <location>
        <begin position="1"/>
        <end position="25"/>
    </location>
</feature>
<dbReference type="InterPro" id="IPR000845">
    <property type="entry name" value="Nucleoside_phosphorylase_d"/>
</dbReference>
<evidence type="ECO:0000313" key="5">
    <source>
        <dbReference type="EMBL" id="CAG8263195.1"/>
    </source>
</evidence>
<dbReference type="OrthoDB" id="952271at2759"/>
<dbReference type="InterPro" id="IPR036770">
    <property type="entry name" value="Ankyrin_rpt-contain_sf"/>
</dbReference>
<feature type="repeat" description="ANK" evidence="2">
    <location>
        <begin position="879"/>
        <end position="911"/>
    </location>
</feature>
<keyword evidence="2" id="KW-0040">ANK repeat</keyword>
<dbReference type="SUPFAM" id="SSF48403">
    <property type="entry name" value="Ankyrin repeat"/>
    <property type="match status" value="1"/>
</dbReference>
<feature type="compositionally biased region" description="Polar residues" evidence="3">
    <location>
        <begin position="1"/>
        <end position="22"/>
    </location>
</feature>
<protein>
    <recommendedName>
        <fullName evidence="4">NACHT domain-containing protein</fullName>
    </recommendedName>
</protein>
<dbReference type="SMART" id="SM00248">
    <property type="entry name" value="ANK"/>
    <property type="match status" value="7"/>
</dbReference>
<dbReference type="Gene3D" id="3.40.50.1580">
    <property type="entry name" value="Nucleoside phosphorylase domain"/>
    <property type="match status" value="1"/>
</dbReference>
<dbReference type="InterPro" id="IPR035994">
    <property type="entry name" value="Nucleoside_phosphorylase_sf"/>
</dbReference>
<dbReference type="SUPFAM" id="SSF52540">
    <property type="entry name" value="P-loop containing nucleoside triphosphate hydrolases"/>
    <property type="match status" value="1"/>
</dbReference>